<proteinExistence type="predicted"/>
<dbReference type="PANTHER" id="PTHR38165:SF1">
    <property type="entry name" value="GLUCANASE B"/>
    <property type="match status" value="1"/>
</dbReference>
<protein>
    <submittedName>
        <fullName evidence="2">Uu.00g037090.m01.CDS01</fullName>
    </submittedName>
</protein>
<dbReference type="InterPro" id="IPR032477">
    <property type="entry name" value="Glyco_hydro_64"/>
</dbReference>
<sequence>MPNSLQIALRNNSSSDQLYAYITGIAIQHGGQRCMLRADGQSLYFPQNPPGIGSPLTEDCAIPLGPPGNTVMTKIPQIAGGRIWFARDGKLTFLLNPGPALVEPSVLNPSDPNAGVDFGFCEFTLNDAQLYANISYVDFVASLPIAITLKTANGPEQHVAGMAPDGLDRFAARLCEQARSDGRPWDKLVVERDGKPLRVLNATHGNAVGASFDGYYEPYVDEVWDHYCKNQKVIKINTQAEPGVLDGKFTDKGEVLVGDEKFGKPTTADILGCNSGPFTTGPSATRNAIIPRLAAAFVRTALLEADDHPSHPPTFYRRDPTNHYARLVHEHNIDGKGYAFAYDDVQPDDGDDQSGKVNAGDPVLFTVTVGGSQS</sequence>
<dbReference type="PANTHER" id="PTHR38165">
    <property type="match status" value="1"/>
</dbReference>
<comment type="caution">
    <text evidence="2">The sequence shown here is derived from an EMBL/GenBank/DDBJ whole genome shotgun (WGS) entry which is preliminary data.</text>
</comment>
<dbReference type="PROSITE" id="PS52006">
    <property type="entry name" value="GH64"/>
    <property type="match status" value="1"/>
</dbReference>
<reference evidence="2" key="1">
    <citation type="submission" date="2023-10" db="EMBL/GenBank/DDBJ databases">
        <authorList>
            <person name="Hackl T."/>
        </authorList>
    </citation>
    <scope>NUCLEOTIDE SEQUENCE</scope>
</reference>
<evidence type="ECO:0000313" key="2">
    <source>
        <dbReference type="EMBL" id="CAJ2500856.1"/>
    </source>
</evidence>
<evidence type="ECO:0000313" key="3">
    <source>
        <dbReference type="Proteomes" id="UP001295740"/>
    </source>
</evidence>
<dbReference type="Gene3D" id="3.30.920.50">
    <property type="entry name" value="Beta-1,3-glucanase, C-terminal domain"/>
    <property type="match status" value="1"/>
</dbReference>
<dbReference type="InterPro" id="IPR042517">
    <property type="entry name" value="Glyco_hydro_64_N_2"/>
</dbReference>
<dbReference type="Pfam" id="PF16483">
    <property type="entry name" value="Glyco_hydro_64"/>
    <property type="match status" value="1"/>
</dbReference>
<dbReference type="InterPro" id="IPR037398">
    <property type="entry name" value="Glyco_hydro_64_fam"/>
</dbReference>
<keyword evidence="3" id="KW-1185">Reference proteome</keyword>
<name>A0AAI8V9K7_9PEZI</name>
<dbReference type="Gene3D" id="2.60.110.10">
    <property type="entry name" value="Thaumatin"/>
    <property type="match status" value="1"/>
</dbReference>
<dbReference type="CDD" id="cd09220">
    <property type="entry name" value="GH64-GluB-like"/>
    <property type="match status" value="1"/>
</dbReference>
<evidence type="ECO:0000259" key="1">
    <source>
        <dbReference type="PROSITE" id="PS52006"/>
    </source>
</evidence>
<organism evidence="2 3">
    <name type="scientific">Anthostomella pinea</name>
    <dbReference type="NCBI Taxonomy" id="933095"/>
    <lineage>
        <taxon>Eukaryota</taxon>
        <taxon>Fungi</taxon>
        <taxon>Dikarya</taxon>
        <taxon>Ascomycota</taxon>
        <taxon>Pezizomycotina</taxon>
        <taxon>Sordariomycetes</taxon>
        <taxon>Xylariomycetidae</taxon>
        <taxon>Xylariales</taxon>
        <taxon>Xylariaceae</taxon>
        <taxon>Anthostomella</taxon>
    </lineage>
</organism>
<dbReference type="AlphaFoldDB" id="A0AAI8V9K7"/>
<accession>A0AAI8V9K7</accession>
<dbReference type="Proteomes" id="UP001295740">
    <property type="component" value="Unassembled WGS sequence"/>
</dbReference>
<dbReference type="EMBL" id="CAUWAG010000003">
    <property type="protein sequence ID" value="CAJ2500856.1"/>
    <property type="molecule type" value="Genomic_DNA"/>
</dbReference>
<gene>
    <name evidence="2" type="ORF">KHLLAP_LOCUS1324</name>
</gene>
<dbReference type="InterPro" id="IPR037176">
    <property type="entry name" value="Osmotin/thaumatin-like_sf"/>
</dbReference>
<feature type="domain" description="GH64" evidence="1">
    <location>
        <begin position="1"/>
        <end position="371"/>
    </location>
</feature>